<keyword evidence="10" id="KW-1185">Reference proteome</keyword>
<keyword evidence="7" id="KW-1133">Transmembrane helix</keyword>
<keyword evidence="7" id="KW-0645">Protease</keyword>
<dbReference type="PRINTS" id="PR00727">
    <property type="entry name" value="LEADERPTASE"/>
</dbReference>
<dbReference type="PANTHER" id="PTHR43390:SF1">
    <property type="entry name" value="CHLOROPLAST PROCESSING PEPTIDASE"/>
    <property type="match status" value="1"/>
</dbReference>
<dbReference type="Proteomes" id="UP000297762">
    <property type="component" value="Unassembled WGS sequence"/>
</dbReference>
<organism evidence="9 10">
    <name type="scientific">Leptospira sarikeiensis</name>
    <dbReference type="NCBI Taxonomy" id="2484943"/>
    <lineage>
        <taxon>Bacteria</taxon>
        <taxon>Pseudomonadati</taxon>
        <taxon>Spirochaetota</taxon>
        <taxon>Spirochaetia</taxon>
        <taxon>Leptospirales</taxon>
        <taxon>Leptospiraceae</taxon>
        <taxon>Leptospira</taxon>
    </lineage>
</organism>
<dbReference type="PROSITE" id="PS00760">
    <property type="entry name" value="SPASE_I_2"/>
    <property type="match status" value="1"/>
</dbReference>
<name>A0A4R9K1M8_9LEPT</name>
<feature type="transmembrane region" description="Helical" evidence="7">
    <location>
        <begin position="32"/>
        <end position="53"/>
    </location>
</feature>
<proteinExistence type="inferred from homology"/>
<reference evidence="9" key="1">
    <citation type="journal article" date="2019" name="PLoS Negl. Trop. Dis.">
        <title>Revisiting the worldwide diversity of Leptospira species in the environment.</title>
        <authorList>
            <person name="Vincent A.T."/>
            <person name="Schiettekatte O."/>
            <person name="Bourhy P."/>
            <person name="Veyrier F.J."/>
            <person name="Picardeau M."/>
        </authorList>
    </citation>
    <scope>NUCLEOTIDE SEQUENCE [LARGE SCALE GENOMIC DNA]</scope>
    <source>
        <strain evidence="9">201702455</strain>
    </source>
</reference>
<feature type="active site" evidence="6">
    <location>
        <position position="67"/>
    </location>
</feature>
<dbReference type="SUPFAM" id="SSF51306">
    <property type="entry name" value="LexA/Signal peptidase"/>
    <property type="match status" value="1"/>
</dbReference>
<feature type="active site" evidence="6">
    <location>
        <position position="117"/>
    </location>
</feature>
<dbReference type="EC" id="3.4.21.89" evidence="3 7"/>
<evidence type="ECO:0000256" key="3">
    <source>
        <dbReference type="ARBA" id="ARBA00013208"/>
    </source>
</evidence>
<protein>
    <recommendedName>
        <fullName evidence="4 7">Signal peptidase I</fullName>
        <ecNumber evidence="3 7">3.4.21.89</ecNumber>
    </recommendedName>
</protein>
<accession>A0A4R9K1M8</accession>
<comment type="similarity">
    <text evidence="2 7">Belongs to the peptidase S26 family.</text>
</comment>
<dbReference type="Pfam" id="PF10502">
    <property type="entry name" value="Peptidase_S26"/>
    <property type="match status" value="1"/>
</dbReference>
<dbReference type="GO" id="GO:0016020">
    <property type="term" value="C:membrane"/>
    <property type="evidence" value="ECO:0007669"/>
    <property type="project" value="UniProtKB-SubCell"/>
</dbReference>
<keyword evidence="7" id="KW-0812">Transmembrane</keyword>
<dbReference type="InterPro" id="IPR036286">
    <property type="entry name" value="LexA/Signal_pep-like_sf"/>
</dbReference>
<dbReference type="PANTHER" id="PTHR43390">
    <property type="entry name" value="SIGNAL PEPTIDASE I"/>
    <property type="match status" value="1"/>
</dbReference>
<dbReference type="NCBIfam" id="TIGR02227">
    <property type="entry name" value="sigpep_I_bact"/>
    <property type="match status" value="1"/>
</dbReference>
<dbReference type="InterPro" id="IPR000223">
    <property type="entry name" value="Pept_S26A_signal_pept_1"/>
</dbReference>
<evidence type="ECO:0000313" key="9">
    <source>
        <dbReference type="EMBL" id="TGL59051.1"/>
    </source>
</evidence>
<dbReference type="InterPro" id="IPR019757">
    <property type="entry name" value="Pept_S26A_signal_pept_1_Lys-AS"/>
</dbReference>
<feature type="domain" description="Peptidase S26" evidence="8">
    <location>
        <begin position="48"/>
        <end position="242"/>
    </location>
</feature>
<dbReference type="GO" id="GO:0004252">
    <property type="term" value="F:serine-type endopeptidase activity"/>
    <property type="evidence" value="ECO:0007669"/>
    <property type="project" value="InterPro"/>
</dbReference>
<gene>
    <name evidence="9" type="primary">lepB</name>
    <name evidence="9" type="ORF">EHQ64_16575</name>
</gene>
<dbReference type="CDD" id="cd06530">
    <property type="entry name" value="S26_SPase_I"/>
    <property type="match status" value="1"/>
</dbReference>
<dbReference type="GO" id="GO:0009003">
    <property type="term" value="F:signal peptidase activity"/>
    <property type="evidence" value="ECO:0007669"/>
    <property type="project" value="UniProtKB-EC"/>
</dbReference>
<comment type="catalytic activity">
    <reaction evidence="1 7">
        <text>Cleavage of hydrophobic, N-terminal signal or leader sequences from secreted and periplasmic proteins.</text>
        <dbReference type="EC" id="3.4.21.89"/>
    </reaction>
</comment>
<evidence type="ECO:0000259" key="8">
    <source>
        <dbReference type="Pfam" id="PF10502"/>
    </source>
</evidence>
<evidence type="ECO:0000256" key="5">
    <source>
        <dbReference type="ARBA" id="ARBA00022801"/>
    </source>
</evidence>
<dbReference type="AlphaFoldDB" id="A0A4R9K1M8"/>
<evidence type="ECO:0000313" key="10">
    <source>
        <dbReference type="Proteomes" id="UP000297762"/>
    </source>
</evidence>
<comment type="subcellular location">
    <subcellularLocation>
        <location evidence="7">Membrane</location>
        <topology evidence="7">Single-pass type II membrane protein</topology>
    </subcellularLocation>
</comment>
<sequence>MLGSYRSIKLNKRGSALTYFLRPILSKIRFRILVLLLPIGFLVNCDITIVSIFKENVIDNNYIPAGSMEPNLQIGDYIVVKKFNFSPKRGDLITFNAPEAAVGPEESTGPYRKKFVKRLIGLPGDTISYYFEKTSGPEQYHFRVILNDELLPLETSDEVLHQEDFDIEIEGLKLYYERVGDKKYKIFSYGKPYPFIFLPSGEKLTLGENDYFVLGDNRGNSSDSRFWGPIQGEDILGIVVYKYLSFNWKDYTCKEFLERSAEECPKDIFSRFSRMKFRTKNLGPIE</sequence>
<evidence type="ECO:0000256" key="4">
    <source>
        <dbReference type="ARBA" id="ARBA00019232"/>
    </source>
</evidence>
<dbReference type="Gene3D" id="2.10.109.10">
    <property type="entry name" value="Umud Fragment, subunit A"/>
    <property type="match status" value="1"/>
</dbReference>
<dbReference type="InterPro" id="IPR019758">
    <property type="entry name" value="Pept_S26A_signal_pept_1_CS"/>
</dbReference>
<evidence type="ECO:0000256" key="6">
    <source>
        <dbReference type="PIRSR" id="PIRSR600223-1"/>
    </source>
</evidence>
<dbReference type="InterPro" id="IPR019533">
    <property type="entry name" value="Peptidase_S26"/>
</dbReference>
<dbReference type="PROSITE" id="PS00761">
    <property type="entry name" value="SPASE_I_3"/>
    <property type="match status" value="1"/>
</dbReference>
<dbReference type="GO" id="GO:0006465">
    <property type="term" value="P:signal peptide processing"/>
    <property type="evidence" value="ECO:0007669"/>
    <property type="project" value="InterPro"/>
</dbReference>
<evidence type="ECO:0000256" key="7">
    <source>
        <dbReference type="RuleBase" id="RU362042"/>
    </source>
</evidence>
<keyword evidence="7" id="KW-0472">Membrane</keyword>
<evidence type="ECO:0000256" key="2">
    <source>
        <dbReference type="ARBA" id="ARBA00009370"/>
    </source>
</evidence>
<evidence type="ECO:0000256" key="1">
    <source>
        <dbReference type="ARBA" id="ARBA00000677"/>
    </source>
</evidence>
<keyword evidence="5 7" id="KW-0378">Hydrolase</keyword>
<dbReference type="OrthoDB" id="9802919at2"/>
<dbReference type="EMBL" id="RQGF01000032">
    <property type="protein sequence ID" value="TGL59051.1"/>
    <property type="molecule type" value="Genomic_DNA"/>
</dbReference>
<comment type="caution">
    <text evidence="9">The sequence shown here is derived from an EMBL/GenBank/DDBJ whole genome shotgun (WGS) entry which is preliminary data.</text>
</comment>